<keyword evidence="4 7" id="KW-0812">Transmembrane</keyword>
<feature type="transmembrane region" description="Helical" evidence="7">
    <location>
        <begin position="96"/>
        <end position="115"/>
    </location>
</feature>
<evidence type="ECO:0000256" key="1">
    <source>
        <dbReference type="ARBA" id="ARBA00004127"/>
    </source>
</evidence>
<feature type="domain" description="Major facilitator superfamily (MFS) profile" evidence="8">
    <location>
        <begin position="31"/>
        <end position="508"/>
    </location>
</feature>
<evidence type="ECO:0000256" key="3">
    <source>
        <dbReference type="ARBA" id="ARBA00022448"/>
    </source>
</evidence>
<dbReference type="GO" id="GO:0012505">
    <property type="term" value="C:endomembrane system"/>
    <property type="evidence" value="ECO:0007669"/>
    <property type="project" value="UniProtKB-SubCell"/>
</dbReference>
<dbReference type="GO" id="GO:0005886">
    <property type="term" value="C:plasma membrane"/>
    <property type="evidence" value="ECO:0007669"/>
    <property type="project" value="TreeGrafter"/>
</dbReference>
<reference evidence="9" key="1">
    <citation type="submission" date="2022-11" db="EMBL/GenBank/DDBJ databases">
        <authorList>
            <person name="Petersen C."/>
        </authorList>
    </citation>
    <scope>NUCLEOTIDE SEQUENCE</scope>
    <source>
        <strain evidence="9">IBT 26290</strain>
    </source>
</reference>
<dbReference type="GeneID" id="81431868"/>
<feature type="transmembrane region" description="Helical" evidence="7">
    <location>
        <begin position="121"/>
        <end position="142"/>
    </location>
</feature>
<evidence type="ECO:0000313" key="9">
    <source>
        <dbReference type="EMBL" id="KAJ5151316.1"/>
    </source>
</evidence>
<keyword evidence="10" id="KW-1185">Reference proteome</keyword>
<dbReference type="Gene3D" id="1.20.1250.20">
    <property type="entry name" value="MFS general substrate transporter like domains"/>
    <property type="match status" value="2"/>
</dbReference>
<accession>A0A9W9HKS9</accession>
<dbReference type="PRINTS" id="PR01036">
    <property type="entry name" value="TCRTETB"/>
</dbReference>
<proteinExistence type="inferred from homology"/>
<dbReference type="OrthoDB" id="6770063at2759"/>
<dbReference type="PANTHER" id="PTHR23501:SF78">
    <property type="entry name" value="MAJOR FACILITATOR SUPERFAMILY (MFS) PROFILE DOMAIN-CONTAINING PROTEIN-RELATED"/>
    <property type="match status" value="1"/>
</dbReference>
<feature type="transmembrane region" description="Helical" evidence="7">
    <location>
        <begin position="290"/>
        <end position="311"/>
    </location>
</feature>
<dbReference type="EMBL" id="JAPQKN010000008">
    <property type="protein sequence ID" value="KAJ5151316.1"/>
    <property type="molecule type" value="Genomic_DNA"/>
</dbReference>
<feature type="transmembrane region" description="Helical" evidence="7">
    <location>
        <begin position="427"/>
        <end position="445"/>
    </location>
</feature>
<reference evidence="9" key="2">
    <citation type="journal article" date="2023" name="IMA Fungus">
        <title>Comparative genomic study of the Penicillium genus elucidates a diverse pangenome and 15 lateral gene transfer events.</title>
        <authorList>
            <person name="Petersen C."/>
            <person name="Sorensen T."/>
            <person name="Nielsen M.R."/>
            <person name="Sondergaard T.E."/>
            <person name="Sorensen J.L."/>
            <person name="Fitzpatrick D.A."/>
            <person name="Frisvad J.C."/>
            <person name="Nielsen K.L."/>
        </authorList>
    </citation>
    <scope>NUCLEOTIDE SEQUENCE</scope>
    <source>
        <strain evidence="9">IBT 26290</strain>
    </source>
</reference>
<feature type="transmembrane region" description="Helical" evidence="7">
    <location>
        <begin position="154"/>
        <end position="178"/>
    </location>
</feature>
<dbReference type="PROSITE" id="PS50850">
    <property type="entry name" value="MFS"/>
    <property type="match status" value="1"/>
</dbReference>
<dbReference type="Proteomes" id="UP001149163">
    <property type="component" value="Unassembled WGS sequence"/>
</dbReference>
<dbReference type="InterPro" id="IPR020846">
    <property type="entry name" value="MFS_dom"/>
</dbReference>
<gene>
    <name evidence="9" type="ORF">N7482_010568</name>
</gene>
<feature type="transmembrane region" description="Helical" evidence="7">
    <location>
        <begin position="225"/>
        <end position="246"/>
    </location>
</feature>
<evidence type="ECO:0000256" key="6">
    <source>
        <dbReference type="ARBA" id="ARBA00023136"/>
    </source>
</evidence>
<name>A0A9W9HKS9_9EURO</name>
<feature type="transmembrane region" description="Helical" evidence="7">
    <location>
        <begin position="356"/>
        <end position="376"/>
    </location>
</feature>
<evidence type="ECO:0000313" key="10">
    <source>
        <dbReference type="Proteomes" id="UP001149163"/>
    </source>
</evidence>
<feature type="transmembrane region" description="Helical" evidence="7">
    <location>
        <begin position="382"/>
        <end position="406"/>
    </location>
</feature>
<keyword evidence="6 7" id="KW-0472">Membrane</keyword>
<feature type="transmembrane region" description="Helical" evidence="7">
    <location>
        <begin position="323"/>
        <end position="349"/>
    </location>
</feature>
<dbReference type="PANTHER" id="PTHR23501">
    <property type="entry name" value="MAJOR FACILITATOR SUPERFAMILY"/>
    <property type="match status" value="1"/>
</dbReference>
<dbReference type="SUPFAM" id="SSF103473">
    <property type="entry name" value="MFS general substrate transporter"/>
    <property type="match status" value="1"/>
</dbReference>
<dbReference type="AlphaFoldDB" id="A0A9W9HKS9"/>
<dbReference type="FunFam" id="1.20.1720.10:FF:000013">
    <property type="entry name" value="Related to multidrug resistance proteins"/>
    <property type="match status" value="1"/>
</dbReference>
<evidence type="ECO:0000256" key="2">
    <source>
        <dbReference type="ARBA" id="ARBA00008335"/>
    </source>
</evidence>
<feature type="transmembrane region" description="Helical" evidence="7">
    <location>
        <begin position="184"/>
        <end position="204"/>
    </location>
</feature>
<dbReference type="GO" id="GO:0046943">
    <property type="term" value="F:carboxylic acid transmembrane transporter activity"/>
    <property type="evidence" value="ECO:0007669"/>
    <property type="project" value="UniProtKB-ARBA"/>
</dbReference>
<feature type="transmembrane region" description="Helical" evidence="7">
    <location>
        <begin position="480"/>
        <end position="503"/>
    </location>
</feature>
<evidence type="ECO:0000259" key="8">
    <source>
        <dbReference type="PROSITE" id="PS50850"/>
    </source>
</evidence>
<dbReference type="Pfam" id="PF07690">
    <property type="entry name" value="MFS_1"/>
    <property type="match status" value="1"/>
</dbReference>
<keyword evidence="3" id="KW-0813">Transport</keyword>
<comment type="subcellular location">
    <subcellularLocation>
        <location evidence="1">Endomembrane system</location>
        <topology evidence="1">Multi-pass membrane protein</topology>
    </subcellularLocation>
</comment>
<dbReference type="InterPro" id="IPR036259">
    <property type="entry name" value="MFS_trans_sf"/>
</dbReference>
<evidence type="ECO:0000256" key="7">
    <source>
        <dbReference type="SAM" id="Phobius"/>
    </source>
</evidence>
<protein>
    <submittedName>
        <fullName evidence="9">MFS transporter</fullName>
    </submittedName>
</protein>
<sequence length="512" mass="54870">MPHERRDSLTKGEKTLHDQSNLLPKRQLIFCLCIVSIAQLISFMDQNGISTALPTIAIDLNARNTISWAGTASLLANTTFQMLYGRLSDIFGRKTIFVSAILLLAIGDLVCGFSTNATMFYVFRGVAGIGSGGITNLAMIIVSDVVTLEQRGKYQGIIGSMIGLGSVTGPFLAAGFVSRGTWRGLFWMLAPMGALNALLAACCLPSKKSVTTFQEGMKKVDYFGVLTSSVGTIFLLIPISGGGAYFPWNSALVISMLAIGTVSLVLFVLVEWKLAKIPMMPVSMYRNPAIVILLTQSFVLGAVYQSAVYYIPLYLQNAHQYSAIVSAAIFAPLAGIQAVMSTLSGLWITRFKNYGFVIRFGFGMWTLGTGLALIYGRQTSPAVLVVIHLVAGIGIGCVFQPMLVALQAHSTKARRAVIISNRNFNRSAGGACGLAISAAVLQARLRATLPADYSYMVDSTYALPKLDGATPSAVLDAYMAASHTVFIVQLPLIALCFVGSMFVKDRGLAPKD</sequence>
<organism evidence="9 10">
    <name type="scientific">Penicillium canariense</name>
    <dbReference type="NCBI Taxonomy" id="189055"/>
    <lineage>
        <taxon>Eukaryota</taxon>
        <taxon>Fungi</taxon>
        <taxon>Dikarya</taxon>
        <taxon>Ascomycota</taxon>
        <taxon>Pezizomycotina</taxon>
        <taxon>Eurotiomycetes</taxon>
        <taxon>Eurotiomycetidae</taxon>
        <taxon>Eurotiales</taxon>
        <taxon>Aspergillaceae</taxon>
        <taxon>Penicillium</taxon>
    </lineage>
</organism>
<evidence type="ECO:0000256" key="4">
    <source>
        <dbReference type="ARBA" id="ARBA00022692"/>
    </source>
</evidence>
<evidence type="ECO:0000256" key="5">
    <source>
        <dbReference type="ARBA" id="ARBA00022989"/>
    </source>
</evidence>
<feature type="transmembrane region" description="Helical" evidence="7">
    <location>
        <begin position="252"/>
        <end position="270"/>
    </location>
</feature>
<comment type="similarity">
    <text evidence="2">Belongs to the major facilitator superfamily.</text>
</comment>
<dbReference type="RefSeq" id="XP_056538649.1">
    <property type="nucleotide sequence ID" value="XM_056692692.1"/>
</dbReference>
<keyword evidence="5 7" id="KW-1133">Transmembrane helix</keyword>
<dbReference type="InterPro" id="IPR011701">
    <property type="entry name" value="MFS"/>
</dbReference>
<comment type="caution">
    <text evidence="9">The sequence shown here is derived from an EMBL/GenBank/DDBJ whole genome shotgun (WGS) entry which is preliminary data.</text>
</comment>